<dbReference type="InParanoid" id="A0A2J7PWJ9"/>
<dbReference type="PANTHER" id="PTHR46876:SF1">
    <property type="entry name" value="LOW-DENSITY LIPOPROTEIN RECEPTOR-RELATED PROTEIN 11"/>
    <property type="match status" value="1"/>
</dbReference>
<evidence type="ECO:0000313" key="3">
    <source>
        <dbReference type="EMBL" id="PNF20701.1"/>
    </source>
</evidence>
<feature type="region of interest" description="Disordered" evidence="1">
    <location>
        <begin position="40"/>
        <end position="237"/>
    </location>
</feature>
<evidence type="ECO:0000313" key="4">
    <source>
        <dbReference type="Proteomes" id="UP000235965"/>
    </source>
</evidence>
<keyword evidence="4" id="KW-1185">Reference proteome</keyword>
<feature type="compositionally biased region" description="Low complexity" evidence="1">
    <location>
        <begin position="40"/>
        <end position="57"/>
    </location>
</feature>
<dbReference type="EMBL" id="NEVH01020931">
    <property type="protein sequence ID" value="PNF20701.1"/>
    <property type="molecule type" value="Genomic_DNA"/>
</dbReference>
<keyword evidence="2" id="KW-1133">Transmembrane helix</keyword>
<feature type="compositionally biased region" description="Polar residues" evidence="1">
    <location>
        <begin position="110"/>
        <end position="120"/>
    </location>
</feature>
<keyword evidence="2" id="KW-0812">Transmembrane</keyword>
<dbReference type="AlphaFoldDB" id="A0A2J7PWJ9"/>
<feature type="compositionally biased region" description="Polar residues" evidence="1">
    <location>
        <begin position="58"/>
        <end position="70"/>
    </location>
</feature>
<feature type="transmembrane region" description="Helical" evidence="2">
    <location>
        <begin position="390"/>
        <end position="414"/>
    </location>
</feature>
<evidence type="ECO:0000256" key="1">
    <source>
        <dbReference type="SAM" id="MobiDB-lite"/>
    </source>
</evidence>
<feature type="compositionally biased region" description="Low complexity" evidence="1">
    <location>
        <begin position="76"/>
        <end position="87"/>
    </location>
</feature>
<dbReference type="OrthoDB" id="10037294at2759"/>
<dbReference type="PANTHER" id="PTHR46876">
    <property type="entry name" value="LOW-DENSITY LIPOPROTEIN RECEPTOR-RELATED PROTEIN 11"/>
    <property type="match status" value="1"/>
</dbReference>
<comment type="caution">
    <text evidence="3">The sequence shown here is derived from an EMBL/GenBank/DDBJ whole genome shotgun (WGS) entry which is preliminary data.</text>
</comment>
<accession>A0A2J7PWJ9</accession>
<feature type="compositionally biased region" description="Polar residues" evidence="1">
    <location>
        <begin position="128"/>
        <end position="138"/>
    </location>
</feature>
<evidence type="ECO:0000256" key="2">
    <source>
        <dbReference type="SAM" id="Phobius"/>
    </source>
</evidence>
<gene>
    <name evidence="3" type="ORF">B7P43_G00316</name>
</gene>
<organism evidence="3 4">
    <name type="scientific">Cryptotermes secundus</name>
    <dbReference type="NCBI Taxonomy" id="105785"/>
    <lineage>
        <taxon>Eukaryota</taxon>
        <taxon>Metazoa</taxon>
        <taxon>Ecdysozoa</taxon>
        <taxon>Arthropoda</taxon>
        <taxon>Hexapoda</taxon>
        <taxon>Insecta</taxon>
        <taxon>Pterygota</taxon>
        <taxon>Neoptera</taxon>
        <taxon>Polyneoptera</taxon>
        <taxon>Dictyoptera</taxon>
        <taxon>Blattodea</taxon>
        <taxon>Blattoidea</taxon>
        <taxon>Termitoidae</taxon>
        <taxon>Kalotermitidae</taxon>
        <taxon>Cryptotermitinae</taxon>
        <taxon>Cryptotermes</taxon>
    </lineage>
</organism>
<protein>
    <submittedName>
        <fullName evidence="3">Uncharacterized protein</fullName>
    </submittedName>
</protein>
<dbReference type="Proteomes" id="UP000235965">
    <property type="component" value="Unassembled WGS sequence"/>
</dbReference>
<keyword evidence="2" id="KW-0472">Membrane</keyword>
<name>A0A2J7PWJ9_9NEOP</name>
<reference evidence="3 4" key="1">
    <citation type="submission" date="2017-12" db="EMBL/GenBank/DDBJ databases">
        <title>Hemimetabolous genomes reveal molecular basis of termite eusociality.</title>
        <authorList>
            <person name="Harrison M.C."/>
            <person name="Jongepier E."/>
            <person name="Robertson H.M."/>
            <person name="Arning N."/>
            <person name="Bitard-Feildel T."/>
            <person name="Chao H."/>
            <person name="Childers C.P."/>
            <person name="Dinh H."/>
            <person name="Doddapaneni H."/>
            <person name="Dugan S."/>
            <person name="Gowin J."/>
            <person name="Greiner C."/>
            <person name="Han Y."/>
            <person name="Hu H."/>
            <person name="Hughes D.S.T."/>
            <person name="Huylmans A.-K."/>
            <person name="Kemena C."/>
            <person name="Kremer L.P.M."/>
            <person name="Lee S.L."/>
            <person name="Lopez-Ezquerra A."/>
            <person name="Mallet L."/>
            <person name="Monroy-Kuhn J.M."/>
            <person name="Moser A."/>
            <person name="Murali S.C."/>
            <person name="Muzny D.M."/>
            <person name="Otani S."/>
            <person name="Piulachs M.-D."/>
            <person name="Poelchau M."/>
            <person name="Qu J."/>
            <person name="Schaub F."/>
            <person name="Wada-Katsumata A."/>
            <person name="Worley K.C."/>
            <person name="Xie Q."/>
            <person name="Ylla G."/>
            <person name="Poulsen M."/>
            <person name="Gibbs R.A."/>
            <person name="Schal C."/>
            <person name="Richards S."/>
            <person name="Belles X."/>
            <person name="Korb J."/>
            <person name="Bornberg-Bauer E."/>
        </authorList>
    </citation>
    <scope>NUCLEOTIDE SEQUENCE [LARGE SCALE GENOMIC DNA]</scope>
    <source>
        <tissue evidence="3">Whole body</tissue>
    </source>
</reference>
<sequence length="440" mass="48652">MHHQQQQVNMNQQMQSQVIGAAVANQQLSAHSGAAPLYRQQQGWPQPQQPQQYGGTQASNNGVNLSSSQKLFPVSQNNQQLQQQQQQGNRLYGREGQGPGYSGGSNSNNLQWQNYQQQPMSPAATYQGPMNQIQSGNNHEYEDQSSHIFNHKGNGLVADSDSPAAQYGEVPHNGYKYGSNNADNYYNNGPYRPPPSNWQSPHQPPLQDFNSVPAMEDTPSHLNDNERNAKMGPDGMRGRYSAQPIPPDYYYEDSQEGKFHAPHAHGSEVPHQPAHNHPMQGEQENIADGATPIKAKDQKSNNKFQTSLEAKLEQDLSTTPKRKGSIDVHIVESQTNPSTEATTVKTEVTKVSHEHSSHLKKTHKVAVNMDEVKLSENSAEEEEPGRPSGAILSLALGLCITGIMAVLVGCRLRVVRRRLRRGGKSPYAHDADYLVNGMYL</sequence>
<feature type="region of interest" description="Disordered" evidence="1">
    <location>
        <begin position="259"/>
        <end position="282"/>
    </location>
</feature>
<proteinExistence type="predicted"/>